<evidence type="ECO:0000259" key="8">
    <source>
        <dbReference type="PROSITE" id="PS51900"/>
    </source>
</evidence>
<proteinExistence type="inferred from homology"/>
<dbReference type="SUPFAM" id="SSF56349">
    <property type="entry name" value="DNA breaking-rejoining enzymes"/>
    <property type="match status" value="1"/>
</dbReference>
<evidence type="ECO:0000256" key="6">
    <source>
        <dbReference type="PROSITE-ProRule" id="PRU01248"/>
    </source>
</evidence>
<dbReference type="Pfam" id="PF14657">
    <property type="entry name" value="Arm-DNA-bind_4"/>
    <property type="match status" value="1"/>
</dbReference>
<dbReference type="InterPro" id="IPR010998">
    <property type="entry name" value="Integrase_recombinase_N"/>
</dbReference>
<dbReference type="InterPro" id="IPR004107">
    <property type="entry name" value="Integrase_SAM-like_N"/>
</dbReference>
<dbReference type="Gene3D" id="1.10.150.130">
    <property type="match status" value="1"/>
</dbReference>
<dbReference type="InterPro" id="IPR044068">
    <property type="entry name" value="CB"/>
</dbReference>
<dbReference type="GO" id="GO:0015074">
    <property type="term" value="P:DNA integration"/>
    <property type="evidence" value="ECO:0007669"/>
    <property type="project" value="UniProtKB-KW"/>
</dbReference>
<dbReference type="InterPro" id="IPR013762">
    <property type="entry name" value="Integrase-like_cat_sf"/>
</dbReference>
<evidence type="ECO:0000256" key="4">
    <source>
        <dbReference type="ARBA" id="ARBA00023125"/>
    </source>
</evidence>
<dbReference type="GO" id="GO:0006310">
    <property type="term" value="P:DNA recombination"/>
    <property type="evidence" value="ECO:0007669"/>
    <property type="project" value="UniProtKB-KW"/>
</dbReference>
<dbReference type="EMBL" id="VUMV01000009">
    <property type="protein sequence ID" value="MST82847.1"/>
    <property type="molecule type" value="Genomic_DNA"/>
</dbReference>
<dbReference type="Proteomes" id="UP000466864">
    <property type="component" value="Unassembled WGS sequence"/>
</dbReference>
<gene>
    <name evidence="9" type="ORF">FYJ60_11065</name>
</gene>
<keyword evidence="5" id="KW-0233">DNA recombination</keyword>
<dbReference type="InterPro" id="IPR050090">
    <property type="entry name" value="Tyrosine_recombinase_XerCD"/>
</dbReference>
<keyword evidence="4 6" id="KW-0238">DNA-binding</keyword>
<evidence type="ECO:0000259" key="7">
    <source>
        <dbReference type="PROSITE" id="PS51898"/>
    </source>
</evidence>
<comment type="function">
    <text evidence="1">Site-specific tyrosine recombinase, which acts by catalyzing the cutting and rejoining of the recombining DNA molecules.</text>
</comment>
<evidence type="ECO:0000256" key="5">
    <source>
        <dbReference type="ARBA" id="ARBA00023172"/>
    </source>
</evidence>
<feature type="domain" description="Core-binding (CB)" evidence="8">
    <location>
        <begin position="62"/>
        <end position="145"/>
    </location>
</feature>
<organism evidence="9 10">
    <name type="scientific">Bilifractor porci</name>
    <dbReference type="NCBI Taxonomy" id="2606636"/>
    <lineage>
        <taxon>Bacteria</taxon>
        <taxon>Bacillati</taxon>
        <taxon>Bacillota</taxon>
        <taxon>Clostridia</taxon>
        <taxon>Lachnospirales</taxon>
        <taxon>Lachnospiraceae</taxon>
        <taxon>Bilifractor</taxon>
    </lineage>
</organism>
<dbReference type="GO" id="GO:0003677">
    <property type="term" value="F:DNA binding"/>
    <property type="evidence" value="ECO:0007669"/>
    <property type="project" value="UniProtKB-UniRule"/>
</dbReference>
<keyword evidence="3" id="KW-0229">DNA integration</keyword>
<dbReference type="Gene3D" id="1.10.443.10">
    <property type="entry name" value="Intergrase catalytic core"/>
    <property type="match status" value="1"/>
</dbReference>
<dbReference type="PANTHER" id="PTHR30349:SF64">
    <property type="entry name" value="PROPHAGE INTEGRASE INTD-RELATED"/>
    <property type="match status" value="1"/>
</dbReference>
<evidence type="ECO:0000313" key="10">
    <source>
        <dbReference type="Proteomes" id="UP000466864"/>
    </source>
</evidence>
<protein>
    <submittedName>
        <fullName evidence="9">Site-specific integrase</fullName>
    </submittedName>
</protein>
<evidence type="ECO:0000256" key="3">
    <source>
        <dbReference type="ARBA" id="ARBA00022908"/>
    </source>
</evidence>
<dbReference type="InterPro" id="IPR011010">
    <property type="entry name" value="DNA_brk_join_enz"/>
</dbReference>
<dbReference type="PANTHER" id="PTHR30349">
    <property type="entry name" value="PHAGE INTEGRASE-RELATED"/>
    <property type="match status" value="1"/>
</dbReference>
<feature type="domain" description="Tyr recombinase" evidence="7">
    <location>
        <begin position="172"/>
        <end position="416"/>
    </location>
</feature>
<dbReference type="CDD" id="cd01189">
    <property type="entry name" value="INT_ICEBs1_C_like"/>
    <property type="match status" value="1"/>
</dbReference>
<evidence type="ECO:0000256" key="1">
    <source>
        <dbReference type="ARBA" id="ARBA00003283"/>
    </source>
</evidence>
<keyword evidence="10" id="KW-1185">Reference proteome</keyword>
<name>A0A7X2P9T7_9FIRM</name>
<evidence type="ECO:0000256" key="2">
    <source>
        <dbReference type="ARBA" id="ARBA00008857"/>
    </source>
</evidence>
<comment type="similarity">
    <text evidence="2">Belongs to the 'phage' integrase family.</text>
</comment>
<dbReference type="InterPro" id="IPR028259">
    <property type="entry name" value="AP2-like_int_N"/>
</dbReference>
<comment type="caution">
    <text evidence="9">The sequence shown here is derived from an EMBL/GenBank/DDBJ whole genome shotgun (WGS) entry which is preliminary data.</text>
</comment>
<dbReference type="InterPro" id="IPR002104">
    <property type="entry name" value="Integrase_catalytic"/>
</dbReference>
<dbReference type="Pfam" id="PF00589">
    <property type="entry name" value="Phage_integrase"/>
    <property type="match status" value="2"/>
</dbReference>
<sequence>MKGGTRKRGKTWSYYFDMGAVNGKRQKKEKGGFSTKKEAEAALAAALNQYNTAGTIFTPSEITVADFLDLWFDQYVKMYCKYNTQLNYVKIIEYHLKPQFGSYHLKALTAAPIQEYANDLKKQGFAKSTLKNIILTFSAALNYAVEPLNYIQFNPVDRVKFPKYEYGEGRLGIHHFIPQDDMKRVLERFPESSPFYVPIMIGYYTGVRISECFGLTWDRIDLKNQTITIDRQIIKRNFGDVRDSLDKGREKMDKSEWYFQSPKTETSKRVIRYGKTLQGVLQAAYKSKQKNRIELGSHFTEYYLKPEKDEKGDTIFRLFGVPRDVAVSLEKADLVCVRPDGSAISTDSFKYVCRICRTELHMEFNYHSLRHTHATMLLEAGAPIKDVQNRLGHADVQTTINRYVHDTDNMKNETVEIFERITDLA</sequence>
<evidence type="ECO:0000313" key="9">
    <source>
        <dbReference type="EMBL" id="MST82847.1"/>
    </source>
</evidence>
<reference evidence="9 10" key="1">
    <citation type="submission" date="2019-08" db="EMBL/GenBank/DDBJ databases">
        <title>In-depth cultivation of the pig gut microbiome towards novel bacterial diversity and tailored functional studies.</title>
        <authorList>
            <person name="Wylensek D."/>
            <person name="Hitch T.C.A."/>
            <person name="Clavel T."/>
        </authorList>
    </citation>
    <scope>NUCLEOTIDE SEQUENCE [LARGE SCALE GENOMIC DNA]</scope>
    <source>
        <strain evidence="9 10">Oil+RF-744-WCA-WT-13</strain>
    </source>
</reference>
<dbReference type="AlphaFoldDB" id="A0A7X2P9T7"/>
<dbReference type="PROSITE" id="PS51900">
    <property type="entry name" value="CB"/>
    <property type="match status" value="1"/>
</dbReference>
<dbReference type="PROSITE" id="PS51898">
    <property type="entry name" value="TYR_RECOMBINASE"/>
    <property type="match status" value="1"/>
</dbReference>
<accession>A0A7X2P9T7</accession>
<dbReference type="RefSeq" id="WP_154458750.1">
    <property type="nucleotide sequence ID" value="NZ_VUMV01000009.1"/>
</dbReference>
<dbReference type="Pfam" id="PF14659">
    <property type="entry name" value="Phage_int_SAM_3"/>
    <property type="match status" value="1"/>
</dbReference>